<comment type="caution">
    <text evidence="2">The sequence shown here is derived from an EMBL/GenBank/DDBJ whole genome shotgun (WGS) entry which is preliminary data.</text>
</comment>
<accession>A0A645BPM9</accession>
<dbReference type="EMBL" id="VSSQ01021657">
    <property type="protein sequence ID" value="MPM67389.1"/>
    <property type="molecule type" value="Genomic_DNA"/>
</dbReference>
<organism evidence="2">
    <name type="scientific">bioreactor metagenome</name>
    <dbReference type="NCBI Taxonomy" id="1076179"/>
    <lineage>
        <taxon>unclassified sequences</taxon>
        <taxon>metagenomes</taxon>
        <taxon>ecological metagenomes</taxon>
    </lineage>
</organism>
<reference evidence="2" key="1">
    <citation type="submission" date="2019-08" db="EMBL/GenBank/DDBJ databases">
        <authorList>
            <person name="Kucharzyk K."/>
            <person name="Murdoch R.W."/>
            <person name="Higgins S."/>
            <person name="Loffler F."/>
        </authorList>
    </citation>
    <scope>NUCLEOTIDE SEQUENCE</scope>
</reference>
<protein>
    <submittedName>
        <fullName evidence="2">Uncharacterized protein</fullName>
    </submittedName>
</protein>
<evidence type="ECO:0000256" key="1">
    <source>
        <dbReference type="SAM" id="MobiDB-lite"/>
    </source>
</evidence>
<feature type="compositionally biased region" description="Basic and acidic residues" evidence="1">
    <location>
        <begin position="67"/>
        <end position="86"/>
    </location>
</feature>
<gene>
    <name evidence="2" type="ORF">SDC9_114311</name>
</gene>
<feature type="region of interest" description="Disordered" evidence="1">
    <location>
        <begin position="67"/>
        <end position="112"/>
    </location>
</feature>
<proteinExistence type="predicted"/>
<name>A0A645BPM9_9ZZZZ</name>
<sequence length="112" mass="12696">MPAHGQPVGLVEHTALAVHRKQAHVQQRFQLAVIHLRRKGNLVNRLVYGGDALVEVAVLKNDCLHEPDEPYGQRRHAKESEHELKKQPLHNLPPANEPINPSQNSCFIFRLP</sequence>
<dbReference type="AlphaFoldDB" id="A0A645BPM9"/>
<evidence type="ECO:0000313" key="2">
    <source>
        <dbReference type="EMBL" id="MPM67389.1"/>
    </source>
</evidence>